<evidence type="ECO:0000256" key="1">
    <source>
        <dbReference type="SAM" id="MobiDB-lite"/>
    </source>
</evidence>
<evidence type="ECO:0000313" key="3">
    <source>
        <dbReference type="EMBL" id="KAH7561067.1"/>
    </source>
</evidence>
<comment type="caution">
    <text evidence="3">The sequence shown here is derived from an EMBL/GenBank/DDBJ whole genome shotgun (WGS) entry which is preliminary data.</text>
</comment>
<accession>A0ABQ8HJ43</accession>
<evidence type="ECO:0000256" key="2">
    <source>
        <dbReference type="SAM" id="SignalP"/>
    </source>
</evidence>
<keyword evidence="2" id="KW-0732">Signal</keyword>
<feature type="region of interest" description="Disordered" evidence="1">
    <location>
        <begin position="30"/>
        <end position="55"/>
    </location>
</feature>
<sequence>MRFLALALVLFMIVVAAKASKVVDQNKDEWHSGRRGLVDNNEGNAGVGYPTSEGNVYPPDNVNNHHYIPRPNFNQNGGDVFVRNIEALIYGLDR</sequence>
<feature type="chain" id="PRO_5047126826" evidence="2">
    <location>
        <begin position="20"/>
        <end position="94"/>
    </location>
</feature>
<dbReference type="PANTHER" id="PTHR36040">
    <property type="entry name" value="OS04G0188500 PROTEIN"/>
    <property type="match status" value="1"/>
</dbReference>
<organism evidence="3 4">
    <name type="scientific">Xanthoceras sorbifolium</name>
    <dbReference type="NCBI Taxonomy" id="99658"/>
    <lineage>
        <taxon>Eukaryota</taxon>
        <taxon>Viridiplantae</taxon>
        <taxon>Streptophyta</taxon>
        <taxon>Embryophyta</taxon>
        <taxon>Tracheophyta</taxon>
        <taxon>Spermatophyta</taxon>
        <taxon>Magnoliopsida</taxon>
        <taxon>eudicotyledons</taxon>
        <taxon>Gunneridae</taxon>
        <taxon>Pentapetalae</taxon>
        <taxon>rosids</taxon>
        <taxon>malvids</taxon>
        <taxon>Sapindales</taxon>
        <taxon>Sapindaceae</taxon>
        <taxon>Xanthoceroideae</taxon>
        <taxon>Xanthoceras</taxon>
    </lineage>
</organism>
<feature type="signal peptide" evidence="2">
    <location>
        <begin position="1"/>
        <end position="19"/>
    </location>
</feature>
<dbReference type="Proteomes" id="UP000827721">
    <property type="component" value="Unassembled WGS sequence"/>
</dbReference>
<reference evidence="3 4" key="1">
    <citation type="submission" date="2021-02" db="EMBL/GenBank/DDBJ databases">
        <title>Plant Genome Project.</title>
        <authorList>
            <person name="Zhang R.-G."/>
        </authorList>
    </citation>
    <scope>NUCLEOTIDE SEQUENCE [LARGE SCALE GENOMIC DNA]</scope>
    <source>
        <tissue evidence="3">Leaves</tissue>
    </source>
</reference>
<name>A0ABQ8HJ43_9ROSI</name>
<protein>
    <submittedName>
        <fullName evidence="3">Uncharacterized protein</fullName>
    </submittedName>
</protein>
<proteinExistence type="predicted"/>
<dbReference type="PANTHER" id="PTHR36040:SF5">
    <property type="entry name" value="TRANSMEMBRANE PROTEIN"/>
    <property type="match status" value="1"/>
</dbReference>
<gene>
    <name evidence="3" type="ORF">JRO89_XS10G0166700</name>
</gene>
<evidence type="ECO:0000313" key="4">
    <source>
        <dbReference type="Proteomes" id="UP000827721"/>
    </source>
</evidence>
<dbReference type="EMBL" id="JAFEMO010000010">
    <property type="protein sequence ID" value="KAH7561067.1"/>
    <property type="molecule type" value="Genomic_DNA"/>
</dbReference>
<keyword evidence="4" id="KW-1185">Reference proteome</keyword>